<proteinExistence type="predicted"/>
<reference evidence="2" key="1">
    <citation type="submission" date="2021-01" db="EMBL/GenBank/DDBJ databases">
        <authorList>
            <person name="Bezrukov I."/>
        </authorList>
    </citation>
    <scope>NUCLEOTIDE SEQUENCE</scope>
</reference>
<feature type="compositionally biased region" description="Basic and acidic residues" evidence="1">
    <location>
        <begin position="85"/>
        <end position="98"/>
    </location>
</feature>
<accession>A0A8S1ZN98</accession>
<evidence type="ECO:0000313" key="3">
    <source>
        <dbReference type="Proteomes" id="UP000682877"/>
    </source>
</evidence>
<organism evidence="2 3">
    <name type="scientific">Arabidopsis arenosa</name>
    <name type="common">Sand rock-cress</name>
    <name type="synonym">Cardaminopsis arenosa</name>
    <dbReference type="NCBI Taxonomy" id="38785"/>
    <lineage>
        <taxon>Eukaryota</taxon>
        <taxon>Viridiplantae</taxon>
        <taxon>Streptophyta</taxon>
        <taxon>Embryophyta</taxon>
        <taxon>Tracheophyta</taxon>
        <taxon>Spermatophyta</taxon>
        <taxon>Magnoliopsida</taxon>
        <taxon>eudicotyledons</taxon>
        <taxon>Gunneridae</taxon>
        <taxon>Pentapetalae</taxon>
        <taxon>rosids</taxon>
        <taxon>malvids</taxon>
        <taxon>Brassicales</taxon>
        <taxon>Brassicaceae</taxon>
        <taxon>Camelineae</taxon>
        <taxon>Arabidopsis</taxon>
    </lineage>
</organism>
<dbReference type="Proteomes" id="UP000682877">
    <property type="component" value="Chromosome 1"/>
</dbReference>
<feature type="compositionally biased region" description="Basic and acidic residues" evidence="1">
    <location>
        <begin position="35"/>
        <end position="70"/>
    </location>
</feature>
<dbReference type="EMBL" id="LR999451">
    <property type="protein sequence ID" value="CAE5958831.1"/>
    <property type="molecule type" value="Genomic_DNA"/>
</dbReference>
<evidence type="ECO:0000256" key="1">
    <source>
        <dbReference type="SAM" id="MobiDB-lite"/>
    </source>
</evidence>
<gene>
    <name evidence="2" type="ORF">AARE701A_LOCUS2399</name>
</gene>
<keyword evidence="3" id="KW-1185">Reference proteome</keyword>
<name>A0A8S1ZN98_ARAAE</name>
<sequence>MCDLPAKKTVSESEQKARREWVEIRLAAAHIIEKKVRAEKTLAKEDDLSDKSSSDDSVKAKAKSSSKEPDISSEDDSEDEESEEDEKHTKTDTKKESTSSDEWIMMDSDNVV</sequence>
<evidence type="ECO:0000313" key="2">
    <source>
        <dbReference type="EMBL" id="CAE5958831.1"/>
    </source>
</evidence>
<protein>
    <submittedName>
        <fullName evidence="2">Uncharacterized protein</fullName>
    </submittedName>
</protein>
<feature type="region of interest" description="Disordered" evidence="1">
    <location>
        <begin position="35"/>
        <end position="112"/>
    </location>
</feature>
<dbReference type="AlphaFoldDB" id="A0A8S1ZN98"/>
<feature type="compositionally biased region" description="Acidic residues" evidence="1">
    <location>
        <begin position="71"/>
        <end position="84"/>
    </location>
</feature>